<dbReference type="EMBL" id="JAABOA010001517">
    <property type="protein sequence ID" value="KAF9581392.1"/>
    <property type="molecule type" value="Genomic_DNA"/>
</dbReference>
<proteinExistence type="predicted"/>
<feature type="region of interest" description="Disordered" evidence="1">
    <location>
        <begin position="527"/>
        <end position="572"/>
    </location>
</feature>
<dbReference type="Proteomes" id="UP000780801">
    <property type="component" value="Unassembled WGS sequence"/>
</dbReference>
<evidence type="ECO:0008006" key="4">
    <source>
        <dbReference type="Google" id="ProtNLM"/>
    </source>
</evidence>
<accession>A0A9P6FTH8</accession>
<keyword evidence="3" id="KW-1185">Reference proteome</keyword>
<reference evidence="2" key="1">
    <citation type="journal article" date="2020" name="Fungal Divers.">
        <title>Resolving the Mortierellaceae phylogeny through synthesis of multi-gene phylogenetics and phylogenomics.</title>
        <authorList>
            <person name="Vandepol N."/>
            <person name="Liber J."/>
            <person name="Desiro A."/>
            <person name="Na H."/>
            <person name="Kennedy M."/>
            <person name="Barry K."/>
            <person name="Grigoriev I.V."/>
            <person name="Miller A.N."/>
            <person name="O'Donnell K."/>
            <person name="Stajich J.E."/>
            <person name="Bonito G."/>
        </authorList>
    </citation>
    <scope>NUCLEOTIDE SEQUENCE</scope>
    <source>
        <strain evidence="2">KOD1015</strain>
    </source>
</reference>
<dbReference type="Pfam" id="PF08757">
    <property type="entry name" value="CotH"/>
    <property type="match status" value="1"/>
</dbReference>
<dbReference type="OrthoDB" id="10267127at2759"/>
<dbReference type="PANTHER" id="PTHR40050:SF1">
    <property type="entry name" value="INNER SPORE COAT PROTEIN H"/>
    <property type="match status" value="1"/>
</dbReference>
<organism evidence="2 3">
    <name type="scientific">Lunasporangiospora selenospora</name>
    <dbReference type="NCBI Taxonomy" id="979761"/>
    <lineage>
        <taxon>Eukaryota</taxon>
        <taxon>Fungi</taxon>
        <taxon>Fungi incertae sedis</taxon>
        <taxon>Mucoromycota</taxon>
        <taxon>Mortierellomycotina</taxon>
        <taxon>Mortierellomycetes</taxon>
        <taxon>Mortierellales</taxon>
        <taxon>Mortierellaceae</taxon>
        <taxon>Lunasporangiospora</taxon>
    </lineage>
</organism>
<dbReference type="PANTHER" id="PTHR40050">
    <property type="entry name" value="INNER SPORE COAT PROTEIN H"/>
    <property type="match status" value="1"/>
</dbReference>
<comment type="caution">
    <text evidence="2">The sequence shown here is derived from an EMBL/GenBank/DDBJ whole genome shotgun (WGS) entry which is preliminary data.</text>
</comment>
<dbReference type="AlphaFoldDB" id="A0A9P6FTH8"/>
<evidence type="ECO:0000256" key="1">
    <source>
        <dbReference type="SAM" id="MobiDB-lite"/>
    </source>
</evidence>
<evidence type="ECO:0000313" key="3">
    <source>
        <dbReference type="Proteomes" id="UP000780801"/>
    </source>
</evidence>
<feature type="compositionally biased region" description="Acidic residues" evidence="1">
    <location>
        <begin position="547"/>
        <end position="557"/>
    </location>
</feature>
<dbReference type="InterPro" id="IPR014867">
    <property type="entry name" value="Spore_coat_CotH_CotH2/3/7"/>
</dbReference>
<name>A0A9P6FTH8_9FUNG</name>
<sequence length="593" mass="66421">MAIVHPSRSFRIFSSSNPQQKSIHSRMKLVLGLVTIASIASVALADIKFNVLGYPSSPTNTFAVSIKGAIHKLSFDENTFPVWSGTIPGTDGTVEYSYAELAPDGKAIRTENFTKAFKQRQIATLHITGPVLAVNEMNQNPFNDKEYRINFRFISSKTIHSQRNVTMKTAGKSSKEHSKQSYKIEFDTKYNQTFFSRPNIKLRSMVMDPTLMREKVYIDMLNSAGVPSQQGAWVRLFINNEPMGLYLMVDDIKKSFLKQTVHGGDSSVLQGSLIQMNAFLEDKATLEYKGPQSSNYDLKTSYKVQNLGSNPANDPLKPLIGFMDALRAFDPKTTPDPVKYWTDRLDLDGFLRNMALEYLSGAFDNYWVSASNYFMYQNPTLAPGGRWQWLPTDADGTFGNGAPSHIIPSYKDFYDFKSAGDRPLVRKLIIECDPIRTMFEETLKNLVSTAFKPEAIRPRIQAYNKMLSKDAQWDFSLIRKSPGLNNNFTFEDFNNNVNTDTRMMTTGLIPWFDSVSQKVATDLSFTIPNGTVDRVPPPPKNRNTGLDNDDGDDEAPVDQEKPKGKGTSGSSPSMFHSVGMMLILVLTASVTVV</sequence>
<evidence type="ECO:0000313" key="2">
    <source>
        <dbReference type="EMBL" id="KAF9581392.1"/>
    </source>
</evidence>
<protein>
    <recommendedName>
        <fullName evidence="4">CotH protein</fullName>
    </recommendedName>
</protein>
<gene>
    <name evidence="2" type="ORF">BGW38_001612</name>
</gene>